<dbReference type="InterPro" id="IPR036047">
    <property type="entry name" value="F-box-like_dom_sf"/>
</dbReference>
<name>A0A371D1H5_9APHY</name>
<dbReference type="SUPFAM" id="SSF81383">
    <property type="entry name" value="F-box domain"/>
    <property type="match status" value="1"/>
</dbReference>
<evidence type="ECO:0000313" key="1">
    <source>
        <dbReference type="EMBL" id="RDX46365.1"/>
    </source>
</evidence>
<proteinExistence type="predicted"/>
<sequence length="466" mass="51969">MTPPSFYQALVLMNTAVPINERVPLDVFDVVISHLQDVDALRSCALVCGSWNSLTRPYLFRGVVCRPAVPSRTFKNLLAFLSTLPHSGSLLRSVTIDGRTRNRAIPRPELSVEVIAQVLAQLPKIARITVRAMRLTFPVPEVGLIPCPSPHTSRSVEMLTIQDCTILQGAIPLRRFLSYLGRIDTLVIKAVLVESMEHPAELPSVEVQIRSVFVSAVTASGDVRVLRNLFHGFSFSSSSPLTVSLAPRTGLLERIALNDILSPFKLVQTLSVNVLSLSGSLNWIIEDQRRYPPLRHTDVPKEWASADLSSKFPSIHTLVLYSTTTSSIHRESATLLYAAILANNWRLLSNAPTSLRHIELRFQRYGPHSRATIEELRAIKELQPSLVRWEAVDAGTLARFPELDSFSCVLCDGGFMEQWGPIEGLSATPPSVFSRQTEFDDYVVFLKDVLPRLQDEGRLHFRMSDV</sequence>
<dbReference type="AlphaFoldDB" id="A0A371D1H5"/>
<gene>
    <name evidence="1" type="ORF">OH76DRAFT_1485606</name>
</gene>
<keyword evidence="2" id="KW-1185">Reference proteome</keyword>
<accession>A0A371D1H5</accession>
<evidence type="ECO:0000313" key="2">
    <source>
        <dbReference type="Proteomes" id="UP000256964"/>
    </source>
</evidence>
<evidence type="ECO:0008006" key="3">
    <source>
        <dbReference type="Google" id="ProtNLM"/>
    </source>
</evidence>
<protein>
    <recommendedName>
        <fullName evidence="3">F-box domain-containing protein</fullName>
    </recommendedName>
</protein>
<dbReference type="OrthoDB" id="2921803at2759"/>
<reference evidence="1 2" key="1">
    <citation type="journal article" date="2018" name="Biotechnol. Biofuels">
        <title>Integrative visual omics of the white-rot fungus Polyporus brumalis exposes the biotechnological potential of its oxidative enzymes for delignifying raw plant biomass.</title>
        <authorList>
            <person name="Miyauchi S."/>
            <person name="Rancon A."/>
            <person name="Drula E."/>
            <person name="Hage H."/>
            <person name="Chaduli D."/>
            <person name="Favel A."/>
            <person name="Grisel S."/>
            <person name="Henrissat B."/>
            <person name="Herpoel-Gimbert I."/>
            <person name="Ruiz-Duenas F.J."/>
            <person name="Chevret D."/>
            <person name="Hainaut M."/>
            <person name="Lin J."/>
            <person name="Wang M."/>
            <person name="Pangilinan J."/>
            <person name="Lipzen A."/>
            <person name="Lesage-Meessen L."/>
            <person name="Navarro D."/>
            <person name="Riley R."/>
            <person name="Grigoriev I.V."/>
            <person name="Zhou S."/>
            <person name="Raouche S."/>
            <person name="Rosso M.N."/>
        </authorList>
    </citation>
    <scope>NUCLEOTIDE SEQUENCE [LARGE SCALE GENOMIC DNA]</scope>
    <source>
        <strain evidence="1 2">BRFM 1820</strain>
    </source>
</reference>
<organism evidence="1 2">
    <name type="scientific">Lentinus brumalis</name>
    <dbReference type="NCBI Taxonomy" id="2498619"/>
    <lineage>
        <taxon>Eukaryota</taxon>
        <taxon>Fungi</taxon>
        <taxon>Dikarya</taxon>
        <taxon>Basidiomycota</taxon>
        <taxon>Agaricomycotina</taxon>
        <taxon>Agaricomycetes</taxon>
        <taxon>Polyporales</taxon>
        <taxon>Polyporaceae</taxon>
        <taxon>Lentinus</taxon>
    </lineage>
</organism>
<dbReference type="EMBL" id="KZ857428">
    <property type="protein sequence ID" value="RDX46365.1"/>
    <property type="molecule type" value="Genomic_DNA"/>
</dbReference>
<dbReference type="Proteomes" id="UP000256964">
    <property type="component" value="Unassembled WGS sequence"/>
</dbReference>